<evidence type="ECO:0000313" key="3">
    <source>
        <dbReference type="Proteomes" id="UP001252270"/>
    </source>
</evidence>
<name>A0ABU1GS18_9GAMM</name>
<protein>
    <submittedName>
        <fullName evidence="2">Uncharacterized protein</fullName>
    </submittedName>
</protein>
<dbReference type="EMBL" id="JARWAL010000024">
    <property type="protein sequence ID" value="MDR5894377.1"/>
    <property type="molecule type" value="Genomic_DNA"/>
</dbReference>
<sequence length="236" mass="25358">MARFKAMFGTNSRLAVIGLILEGLAAGQMTRKLDESMAHQRPENAWKLSASAGAIIAGVGNLIHDGVINGAKAGSVRLARAAEDIWVRRLGFASRGLGVVAAGVLALWDLKNSAKEALKGNFGVAGLYFVSFGAGLGVALIFSGWLKFTMVGLSAAGWGVILIFAAIGVSLWIDYIKNNSLQDWMERSYFGKLERERYGSLEVEMQQYELAMEALGVRSESEVEDDSSLRLVPQAG</sequence>
<keyword evidence="3" id="KW-1185">Reference proteome</keyword>
<comment type="caution">
    <text evidence="2">The sequence shown here is derived from an EMBL/GenBank/DDBJ whole genome shotgun (WGS) entry which is preliminary data.</text>
</comment>
<dbReference type="Proteomes" id="UP001252270">
    <property type="component" value="Unassembled WGS sequence"/>
</dbReference>
<gene>
    <name evidence="2" type="ORF">QC820_16430</name>
</gene>
<evidence type="ECO:0000256" key="1">
    <source>
        <dbReference type="SAM" id="Phobius"/>
    </source>
</evidence>
<feature type="transmembrane region" description="Helical" evidence="1">
    <location>
        <begin position="92"/>
        <end position="110"/>
    </location>
</feature>
<feature type="transmembrane region" description="Helical" evidence="1">
    <location>
        <begin position="151"/>
        <end position="173"/>
    </location>
</feature>
<evidence type="ECO:0000313" key="2">
    <source>
        <dbReference type="EMBL" id="MDR5894377.1"/>
    </source>
</evidence>
<proteinExistence type="predicted"/>
<dbReference type="RefSeq" id="WP_309637673.1">
    <property type="nucleotide sequence ID" value="NZ_JARWAL010000024.1"/>
</dbReference>
<keyword evidence="1" id="KW-1133">Transmembrane helix</keyword>
<organism evidence="2 3">
    <name type="scientific">Halomonas mongoliensis</name>
    <dbReference type="NCBI Taxonomy" id="321265"/>
    <lineage>
        <taxon>Bacteria</taxon>
        <taxon>Pseudomonadati</taxon>
        <taxon>Pseudomonadota</taxon>
        <taxon>Gammaproteobacteria</taxon>
        <taxon>Oceanospirillales</taxon>
        <taxon>Halomonadaceae</taxon>
        <taxon>Halomonas</taxon>
    </lineage>
</organism>
<accession>A0ABU1GS18</accession>
<keyword evidence="1" id="KW-0812">Transmembrane</keyword>
<reference evidence="2 3" key="1">
    <citation type="submission" date="2023-04" db="EMBL/GenBank/DDBJ databases">
        <title>A long-awaited taxogenomic arrangement of the family Halomonadaceae.</title>
        <authorList>
            <person name="De La Haba R."/>
            <person name="Chuvochina M."/>
            <person name="Wittouck S."/>
            <person name="Arahal D.R."/>
            <person name="Sanchez-Porro C."/>
            <person name="Hugenholtz P."/>
            <person name="Ventosa A."/>
        </authorList>
    </citation>
    <scope>NUCLEOTIDE SEQUENCE [LARGE SCALE GENOMIC DNA]</scope>
    <source>
        <strain evidence="2 3">DSM 17332</strain>
    </source>
</reference>
<feature type="transmembrane region" description="Helical" evidence="1">
    <location>
        <begin position="122"/>
        <end position="145"/>
    </location>
</feature>
<keyword evidence="1" id="KW-0472">Membrane</keyword>